<evidence type="ECO:0000313" key="2">
    <source>
        <dbReference type="Proteomes" id="UP000193498"/>
    </source>
</evidence>
<reference evidence="1 2" key="1">
    <citation type="submission" date="2016-07" db="EMBL/GenBank/DDBJ databases">
        <title>Pervasive Adenine N6-methylation of Active Genes in Fungi.</title>
        <authorList>
            <consortium name="DOE Joint Genome Institute"/>
            <person name="Mondo S.J."/>
            <person name="Dannebaum R.O."/>
            <person name="Kuo R.C."/>
            <person name="Labutti K."/>
            <person name="Haridas S."/>
            <person name="Kuo A."/>
            <person name="Salamov A."/>
            <person name="Ahrendt S.R."/>
            <person name="Lipzen A."/>
            <person name="Sullivan W."/>
            <person name="Andreopoulos W.B."/>
            <person name="Clum A."/>
            <person name="Lindquist E."/>
            <person name="Daum C."/>
            <person name="Ramamoorthy G.K."/>
            <person name="Gryganskyi A."/>
            <person name="Culley D."/>
            <person name="Magnuson J.K."/>
            <person name="James T.Y."/>
            <person name="O'Malley M.A."/>
            <person name="Stajich J.E."/>
            <person name="Spatafora J.W."/>
            <person name="Visel A."/>
            <person name="Grigoriev I.V."/>
        </authorList>
    </citation>
    <scope>NUCLEOTIDE SEQUENCE [LARGE SCALE GENOMIC DNA]</scope>
    <source>
        <strain evidence="1 2">CBS 931.73</strain>
    </source>
</reference>
<sequence>MGGDFLMEHYFSRPLLSYGPQLKPPWEANLCLGPGRKDCLLLLFYDVNLICWRCLHKSKWLFAPTVLLSLLYLWAVRHLRISMYFP</sequence>
<name>A0A1Y1YHX6_9FUNG</name>
<comment type="caution">
    <text evidence="1">The sequence shown here is derived from an EMBL/GenBank/DDBJ whole genome shotgun (WGS) entry which is preliminary data.</text>
</comment>
<accession>A0A1Y1YHX6</accession>
<keyword evidence="2" id="KW-1185">Reference proteome</keyword>
<gene>
    <name evidence="1" type="ORF">K493DRAFT_13866</name>
</gene>
<organism evidence="1 2">
    <name type="scientific">Basidiobolus meristosporus CBS 931.73</name>
    <dbReference type="NCBI Taxonomy" id="1314790"/>
    <lineage>
        <taxon>Eukaryota</taxon>
        <taxon>Fungi</taxon>
        <taxon>Fungi incertae sedis</taxon>
        <taxon>Zoopagomycota</taxon>
        <taxon>Entomophthoromycotina</taxon>
        <taxon>Basidiobolomycetes</taxon>
        <taxon>Basidiobolales</taxon>
        <taxon>Basidiobolaceae</taxon>
        <taxon>Basidiobolus</taxon>
    </lineage>
</organism>
<dbReference type="InParanoid" id="A0A1Y1YHX6"/>
<evidence type="ECO:0000313" key="1">
    <source>
        <dbReference type="EMBL" id="ORX97538.1"/>
    </source>
</evidence>
<dbReference type="Proteomes" id="UP000193498">
    <property type="component" value="Unassembled WGS sequence"/>
</dbReference>
<protein>
    <submittedName>
        <fullName evidence="1">Uncharacterized protein</fullName>
    </submittedName>
</protein>
<dbReference type="EMBL" id="MCFE01000131">
    <property type="protein sequence ID" value="ORX97538.1"/>
    <property type="molecule type" value="Genomic_DNA"/>
</dbReference>
<proteinExistence type="predicted"/>
<dbReference type="AlphaFoldDB" id="A0A1Y1YHX6"/>